<evidence type="ECO:0000256" key="4">
    <source>
        <dbReference type="ARBA" id="ARBA00023163"/>
    </source>
</evidence>
<evidence type="ECO:0000256" key="1">
    <source>
        <dbReference type="ARBA" id="ARBA00009437"/>
    </source>
</evidence>
<dbReference type="Pfam" id="PF00126">
    <property type="entry name" value="HTH_1"/>
    <property type="match status" value="1"/>
</dbReference>
<name>A0A5N3QSY4_9VIBR</name>
<keyword evidence="3" id="KW-0238">DNA-binding</keyword>
<keyword evidence="2" id="KW-0805">Transcription regulation</keyword>
<dbReference type="Gene3D" id="3.40.190.290">
    <property type="match status" value="1"/>
</dbReference>
<dbReference type="Gene3D" id="1.10.10.10">
    <property type="entry name" value="Winged helix-like DNA-binding domain superfamily/Winged helix DNA-binding domain"/>
    <property type="match status" value="1"/>
</dbReference>
<evidence type="ECO:0000259" key="5">
    <source>
        <dbReference type="PROSITE" id="PS50931"/>
    </source>
</evidence>
<dbReference type="CDD" id="cd05466">
    <property type="entry name" value="PBP2_LTTR_substrate"/>
    <property type="match status" value="1"/>
</dbReference>
<dbReference type="InterPro" id="IPR058163">
    <property type="entry name" value="LysR-type_TF_proteobact-type"/>
</dbReference>
<dbReference type="GO" id="GO:0043565">
    <property type="term" value="F:sequence-specific DNA binding"/>
    <property type="evidence" value="ECO:0007669"/>
    <property type="project" value="TreeGrafter"/>
</dbReference>
<feature type="domain" description="HTH lysR-type" evidence="5">
    <location>
        <begin position="1"/>
        <end position="60"/>
    </location>
</feature>
<dbReference type="SUPFAM" id="SSF46785">
    <property type="entry name" value="Winged helix' DNA-binding domain"/>
    <property type="match status" value="1"/>
</dbReference>
<dbReference type="PROSITE" id="PS50931">
    <property type="entry name" value="HTH_LYSR"/>
    <property type="match status" value="1"/>
</dbReference>
<organism evidence="6 7">
    <name type="scientific">Vibrio fortis</name>
    <dbReference type="NCBI Taxonomy" id="212667"/>
    <lineage>
        <taxon>Bacteria</taxon>
        <taxon>Pseudomonadati</taxon>
        <taxon>Pseudomonadota</taxon>
        <taxon>Gammaproteobacteria</taxon>
        <taxon>Vibrionales</taxon>
        <taxon>Vibrionaceae</taxon>
        <taxon>Vibrio</taxon>
    </lineage>
</organism>
<dbReference type="AlphaFoldDB" id="A0A5N3QSY4"/>
<evidence type="ECO:0000313" key="6">
    <source>
        <dbReference type="EMBL" id="KAB0285259.1"/>
    </source>
</evidence>
<evidence type="ECO:0000256" key="2">
    <source>
        <dbReference type="ARBA" id="ARBA00023015"/>
    </source>
</evidence>
<comment type="caution">
    <text evidence="6">The sequence shown here is derived from an EMBL/GenBank/DDBJ whole genome shotgun (WGS) entry which is preliminary data.</text>
</comment>
<dbReference type="Proteomes" id="UP000326789">
    <property type="component" value="Unassembled WGS sequence"/>
</dbReference>
<dbReference type="InterPro" id="IPR036388">
    <property type="entry name" value="WH-like_DNA-bd_sf"/>
</dbReference>
<dbReference type="Pfam" id="PF03466">
    <property type="entry name" value="LysR_substrate"/>
    <property type="match status" value="1"/>
</dbReference>
<dbReference type="InterPro" id="IPR036390">
    <property type="entry name" value="WH_DNA-bd_sf"/>
</dbReference>
<comment type="similarity">
    <text evidence="1">Belongs to the LysR transcriptional regulatory family.</text>
</comment>
<dbReference type="PANTHER" id="PTHR30537">
    <property type="entry name" value="HTH-TYPE TRANSCRIPTIONAL REGULATOR"/>
    <property type="match status" value="1"/>
</dbReference>
<dbReference type="GO" id="GO:0006351">
    <property type="term" value="P:DNA-templated transcription"/>
    <property type="evidence" value="ECO:0007669"/>
    <property type="project" value="TreeGrafter"/>
</dbReference>
<gene>
    <name evidence="6" type="ORF">F2P58_22265</name>
</gene>
<protein>
    <submittedName>
        <fullName evidence="6">LysR family transcriptional regulator</fullName>
    </submittedName>
</protein>
<dbReference type="PANTHER" id="PTHR30537:SF5">
    <property type="entry name" value="HTH-TYPE TRANSCRIPTIONAL ACTIVATOR TTDR-RELATED"/>
    <property type="match status" value="1"/>
</dbReference>
<dbReference type="RefSeq" id="WP_150872971.1">
    <property type="nucleotide sequence ID" value="NZ_VWSE01000010.1"/>
</dbReference>
<proteinExistence type="inferred from homology"/>
<evidence type="ECO:0000256" key="3">
    <source>
        <dbReference type="ARBA" id="ARBA00023125"/>
    </source>
</evidence>
<accession>A0A5N3QSY4</accession>
<dbReference type="InterPro" id="IPR000847">
    <property type="entry name" value="LysR_HTH_N"/>
</dbReference>
<reference evidence="6 7" key="1">
    <citation type="submission" date="2019-09" db="EMBL/GenBank/DDBJ databases">
        <title>Whole genome sequence of Vibrio fortis.</title>
        <authorList>
            <person name="Das S.K."/>
        </authorList>
    </citation>
    <scope>NUCLEOTIDE SEQUENCE [LARGE SCALE GENOMIC DNA]</scope>
    <source>
        <strain evidence="6 7">AN60</strain>
    </source>
</reference>
<dbReference type="InterPro" id="IPR005119">
    <property type="entry name" value="LysR_subst-bd"/>
</dbReference>
<dbReference type="GO" id="GO:0003700">
    <property type="term" value="F:DNA-binding transcription factor activity"/>
    <property type="evidence" value="ECO:0007669"/>
    <property type="project" value="InterPro"/>
</dbReference>
<keyword evidence="4" id="KW-0804">Transcription</keyword>
<dbReference type="SUPFAM" id="SSF53850">
    <property type="entry name" value="Periplasmic binding protein-like II"/>
    <property type="match status" value="1"/>
</dbReference>
<evidence type="ECO:0000313" key="7">
    <source>
        <dbReference type="Proteomes" id="UP000326789"/>
    </source>
</evidence>
<sequence length="293" mass="33382">MKEHFDNLYLFTQIVYHGGIKAAADANQLQRSLVSRRLQDLESYIGEPLLIRSTRSCELTAMGRRLFDSVEPSVRNLSNTLVEIVDEKGSDKKTLRIAIPTALMTSPPIKKAFTQYTQQFPNVSLEIENHQDSVDMIKGMFDLQIISDSTRVPDNSYVQFSLMKYKWHFVASSEYAEKCETIDSMETLAQHKLLMNAYDSNYFDTSGLNVFQSDDLHLIGHMAESSCGIALLPIPFTLARQFQIDLVEIPCTMDFPFPVRSMNLRYPSTVYQSDHVKALIEILRVEFGKISAE</sequence>
<dbReference type="EMBL" id="VWSE01000010">
    <property type="protein sequence ID" value="KAB0285259.1"/>
    <property type="molecule type" value="Genomic_DNA"/>
</dbReference>